<dbReference type="Gene3D" id="3.40.50.150">
    <property type="entry name" value="Vaccinia Virus protein VP39"/>
    <property type="match status" value="1"/>
</dbReference>
<dbReference type="PANTHER" id="PTHR46098">
    <property type="entry name" value="TRNA (CYTOSINE(38)-C(5))-METHYLTRANSFERASE"/>
    <property type="match status" value="1"/>
</dbReference>
<feature type="non-terminal residue" evidence="4">
    <location>
        <position position="126"/>
    </location>
</feature>
<dbReference type="SUPFAM" id="SSF53335">
    <property type="entry name" value="S-adenosyl-L-methionine-dependent methyltransferases"/>
    <property type="match status" value="1"/>
</dbReference>
<dbReference type="PANTHER" id="PTHR46098:SF1">
    <property type="entry name" value="TRNA (CYTOSINE(38)-C(5))-METHYLTRANSFERASE"/>
    <property type="match status" value="1"/>
</dbReference>
<keyword evidence="3" id="KW-0949">S-adenosyl-L-methionine</keyword>
<feature type="non-terminal residue" evidence="4">
    <location>
        <position position="1"/>
    </location>
</feature>
<gene>
    <name evidence="4" type="primary">hgiCIIM</name>
    <name evidence="4" type="ORF">SNEC2469_LOCUS35069</name>
</gene>
<dbReference type="GO" id="GO:0032259">
    <property type="term" value="P:methylation"/>
    <property type="evidence" value="ECO:0007669"/>
    <property type="project" value="UniProtKB-KW"/>
</dbReference>
<protein>
    <submittedName>
        <fullName evidence="4">HgiCIIM protein</fullName>
    </submittedName>
</protein>
<evidence type="ECO:0000313" key="5">
    <source>
        <dbReference type="Proteomes" id="UP000601435"/>
    </source>
</evidence>
<evidence type="ECO:0000256" key="1">
    <source>
        <dbReference type="ARBA" id="ARBA00022603"/>
    </source>
</evidence>
<sequence length="126" mass="14185">QACISIGSACSGWSSELFAAKRLGLREVWSHQRFFTDVFEPAFLQDTHSVDCFVTGPPCQPYSVAGQAGGENDHRSQPMLRVLQWIDMHRPKTFLVENVAGLLLRHEQLLEEVVEFLVGLQDRDGQ</sequence>
<organism evidence="4 5">
    <name type="scientific">Symbiodinium necroappetens</name>
    <dbReference type="NCBI Taxonomy" id="1628268"/>
    <lineage>
        <taxon>Eukaryota</taxon>
        <taxon>Sar</taxon>
        <taxon>Alveolata</taxon>
        <taxon>Dinophyceae</taxon>
        <taxon>Suessiales</taxon>
        <taxon>Symbiodiniaceae</taxon>
        <taxon>Symbiodinium</taxon>
    </lineage>
</organism>
<proteinExistence type="predicted"/>
<dbReference type="InterPro" id="IPR001525">
    <property type="entry name" value="C5_MeTfrase"/>
</dbReference>
<dbReference type="GO" id="GO:0008168">
    <property type="term" value="F:methyltransferase activity"/>
    <property type="evidence" value="ECO:0007669"/>
    <property type="project" value="UniProtKB-KW"/>
</dbReference>
<dbReference type="InterPro" id="IPR018117">
    <property type="entry name" value="C5_DNA_meth_AS"/>
</dbReference>
<dbReference type="Proteomes" id="UP000601435">
    <property type="component" value="Unassembled WGS sequence"/>
</dbReference>
<reference evidence="4" key="1">
    <citation type="submission" date="2021-02" db="EMBL/GenBank/DDBJ databases">
        <authorList>
            <person name="Dougan E. K."/>
            <person name="Rhodes N."/>
            <person name="Thang M."/>
            <person name="Chan C."/>
        </authorList>
    </citation>
    <scope>NUCLEOTIDE SEQUENCE</scope>
</reference>
<keyword evidence="2" id="KW-0808">Transferase</keyword>
<dbReference type="EMBL" id="CAJNJA010099660">
    <property type="protein sequence ID" value="CAE7943471.1"/>
    <property type="molecule type" value="Genomic_DNA"/>
</dbReference>
<evidence type="ECO:0000256" key="3">
    <source>
        <dbReference type="ARBA" id="ARBA00022691"/>
    </source>
</evidence>
<dbReference type="InterPro" id="IPR050750">
    <property type="entry name" value="C5-MTase"/>
</dbReference>
<keyword evidence="5" id="KW-1185">Reference proteome</keyword>
<dbReference type="InterPro" id="IPR029063">
    <property type="entry name" value="SAM-dependent_MTases_sf"/>
</dbReference>
<name>A0A813CFD1_9DINO</name>
<comment type="caution">
    <text evidence="4">The sequence shown here is derived from an EMBL/GenBank/DDBJ whole genome shotgun (WGS) entry which is preliminary data.</text>
</comment>
<keyword evidence="1" id="KW-0489">Methyltransferase</keyword>
<dbReference type="AlphaFoldDB" id="A0A813CFD1"/>
<evidence type="ECO:0000256" key="2">
    <source>
        <dbReference type="ARBA" id="ARBA00022679"/>
    </source>
</evidence>
<accession>A0A813CFD1</accession>
<dbReference type="OrthoDB" id="406397at2759"/>
<dbReference type="PROSITE" id="PS00094">
    <property type="entry name" value="C5_MTASE_1"/>
    <property type="match status" value="1"/>
</dbReference>
<dbReference type="Pfam" id="PF00145">
    <property type="entry name" value="DNA_methylase"/>
    <property type="match status" value="1"/>
</dbReference>
<evidence type="ECO:0000313" key="4">
    <source>
        <dbReference type="EMBL" id="CAE7943471.1"/>
    </source>
</evidence>